<keyword evidence="3" id="KW-1133">Transmembrane helix</keyword>
<dbReference type="InterPro" id="IPR027791">
    <property type="entry name" value="Galactosyl_T_C"/>
</dbReference>
<proteinExistence type="predicted"/>
<dbReference type="SUPFAM" id="SSF53448">
    <property type="entry name" value="Nucleotide-diphospho-sugar transferases"/>
    <property type="match status" value="1"/>
</dbReference>
<dbReference type="EMBL" id="OU895880">
    <property type="protein sequence ID" value="CAG9811016.1"/>
    <property type="molecule type" value="Genomic_DNA"/>
</dbReference>
<feature type="domain" description="Galactosyltransferase C-terminal" evidence="5">
    <location>
        <begin position="286"/>
        <end position="336"/>
    </location>
</feature>
<dbReference type="AlphaFoldDB" id="A0A9N9S5W0"/>
<sequence length="418" mass="49226">MYNKFFPSPGSNQKSFNNPQTYIPLFSTKNFFLCVKILLALWILIYIFIVTNYSKDIETKIEEENRIIDKFQDKLMFLMQHGIKIKNSVIDRFKIPDYLANYTFDPNNPMNLDGGISEQAQRFIKELNLTNPGENGVPIKLPNNASDQVKRLIKYGFDTFGYNQFISTLVSLNRALPDVRPDECKQKVYRTDKFSKISIVIPFYNDDWHLLMRTVHSIIRMTPLEYILEILLVDDCSTMQHLKEPLENYTATLPVNTRIIRSHTRLGTNATPTWDPKIAPIGIFAVLAIGNKFYERIEYLDIDMDVWGGEDYELVFRTWLCGGRVEFVPCSNIAHMFRKHKYSINLKGKGGYPWNMARIVETWMDDYKQYFYRVIKNSRVPYGDLTERMQLKKRLNCKPFQWYIDNVYPRLNDIPKRV</sequence>
<keyword evidence="3" id="KW-0812">Transmembrane</keyword>
<feature type="domain" description="Glycosyltransferase 2-like" evidence="4">
    <location>
        <begin position="198"/>
        <end position="267"/>
    </location>
</feature>
<dbReference type="OrthoDB" id="429263at2759"/>
<evidence type="ECO:0000256" key="2">
    <source>
        <dbReference type="ARBA" id="ARBA00023157"/>
    </source>
</evidence>
<evidence type="ECO:0000259" key="5">
    <source>
        <dbReference type="Pfam" id="PF02709"/>
    </source>
</evidence>
<protein>
    <submittedName>
        <fullName evidence="6">Uncharacterized protein</fullName>
    </submittedName>
</protein>
<evidence type="ECO:0000259" key="4">
    <source>
        <dbReference type="Pfam" id="PF00535"/>
    </source>
</evidence>
<dbReference type="Pfam" id="PF00535">
    <property type="entry name" value="Glycos_transf_2"/>
    <property type="match status" value="1"/>
</dbReference>
<keyword evidence="7" id="KW-1185">Reference proteome</keyword>
<dbReference type="GO" id="GO:0006493">
    <property type="term" value="P:protein O-linked glycosylation"/>
    <property type="evidence" value="ECO:0007669"/>
    <property type="project" value="TreeGrafter"/>
</dbReference>
<dbReference type="PANTHER" id="PTHR11675">
    <property type="entry name" value="N-ACETYLGALACTOSAMINYLTRANSFERASE"/>
    <property type="match status" value="1"/>
</dbReference>
<gene>
    <name evidence="6" type="ORF">CHIRRI_LOCUS13826</name>
</gene>
<reference evidence="6" key="2">
    <citation type="submission" date="2022-10" db="EMBL/GenBank/DDBJ databases">
        <authorList>
            <consortium name="ENA_rothamsted_submissions"/>
            <consortium name="culmorum"/>
            <person name="King R."/>
        </authorList>
    </citation>
    <scope>NUCLEOTIDE SEQUENCE</scope>
</reference>
<reference evidence="6" key="1">
    <citation type="submission" date="2022-01" db="EMBL/GenBank/DDBJ databases">
        <authorList>
            <person name="King R."/>
        </authorList>
    </citation>
    <scope>NUCLEOTIDE SEQUENCE</scope>
</reference>
<dbReference type="Gene3D" id="3.90.550.10">
    <property type="entry name" value="Spore Coat Polysaccharide Biosynthesis Protein SpsA, Chain A"/>
    <property type="match status" value="2"/>
</dbReference>
<evidence type="ECO:0000313" key="6">
    <source>
        <dbReference type="EMBL" id="CAG9811016.1"/>
    </source>
</evidence>
<dbReference type="GO" id="GO:0004653">
    <property type="term" value="F:polypeptide N-acetylgalactosaminyltransferase activity"/>
    <property type="evidence" value="ECO:0007669"/>
    <property type="project" value="TreeGrafter"/>
</dbReference>
<keyword evidence="3" id="KW-0472">Membrane</keyword>
<evidence type="ECO:0000256" key="1">
    <source>
        <dbReference type="ARBA" id="ARBA00022679"/>
    </source>
</evidence>
<evidence type="ECO:0000256" key="3">
    <source>
        <dbReference type="SAM" id="Phobius"/>
    </source>
</evidence>
<name>A0A9N9S5W0_9DIPT</name>
<organism evidence="6 7">
    <name type="scientific">Chironomus riparius</name>
    <dbReference type="NCBI Taxonomy" id="315576"/>
    <lineage>
        <taxon>Eukaryota</taxon>
        <taxon>Metazoa</taxon>
        <taxon>Ecdysozoa</taxon>
        <taxon>Arthropoda</taxon>
        <taxon>Hexapoda</taxon>
        <taxon>Insecta</taxon>
        <taxon>Pterygota</taxon>
        <taxon>Neoptera</taxon>
        <taxon>Endopterygota</taxon>
        <taxon>Diptera</taxon>
        <taxon>Nematocera</taxon>
        <taxon>Chironomoidea</taxon>
        <taxon>Chironomidae</taxon>
        <taxon>Chironominae</taxon>
        <taxon>Chironomus</taxon>
    </lineage>
</organism>
<feature type="transmembrane region" description="Helical" evidence="3">
    <location>
        <begin position="30"/>
        <end position="50"/>
    </location>
</feature>
<evidence type="ECO:0000313" key="7">
    <source>
        <dbReference type="Proteomes" id="UP001153620"/>
    </source>
</evidence>
<accession>A0A9N9S5W0</accession>
<keyword evidence="1" id="KW-0808">Transferase</keyword>
<dbReference type="Pfam" id="PF02709">
    <property type="entry name" value="Glyco_transf_7C"/>
    <property type="match status" value="1"/>
</dbReference>
<dbReference type="InterPro" id="IPR001173">
    <property type="entry name" value="Glyco_trans_2-like"/>
</dbReference>
<dbReference type="PANTHER" id="PTHR11675:SF119">
    <property type="entry name" value="POLYPEPTIDE N-ACETYLGALACTOSAMINYLTRANSFERASE 2"/>
    <property type="match status" value="1"/>
</dbReference>
<dbReference type="Proteomes" id="UP001153620">
    <property type="component" value="Chromosome 4"/>
</dbReference>
<dbReference type="GO" id="GO:0005794">
    <property type="term" value="C:Golgi apparatus"/>
    <property type="evidence" value="ECO:0007669"/>
    <property type="project" value="TreeGrafter"/>
</dbReference>
<dbReference type="InterPro" id="IPR029044">
    <property type="entry name" value="Nucleotide-diphossugar_trans"/>
</dbReference>
<keyword evidence="2" id="KW-1015">Disulfide bond</keyword>